<dbReference type="Gene3D" id="1.10.10.10">
    <property type="entry name" value="Winged helix-like DNA-binding domain superfamily/Winged helix DNA-binding domain"/>
    <property type="match status" value="1"/>
</dbReference>
<evidence type="ECO:0008006" key="3">
    <source>
        <dbReference type="Google" id="ProtNLM"/>
    </source>
</evidence>
<dbReference type="Gene3D" id="3.40.50.150">
    <property type="entry name" value="Vaccinia Virus protein VP39"/>
    <property type="match status" value="1"/>
</dbReference>
<dbReference type="PANTHER" id="PTHR43712">
    <property type="entry name" value="PUTATIVE (AFU_ORTHOLOGUE AFUA_4G14580)-RELATED"/>
    <property type="match status" value="1"/>
</dbReference>
<dbReference type="InterPro" id="IPR029063">
    <property type="entry name" value="SAM-dependent_MTases_sf"/>
</dbReference>
<name>A0A6G1JKY4_9PLEO</name>
<gene>
    <name evidence="1" type="ORF">K458DRAFT_382721</name>
</gene>
<proteinExistence type="predicted"/>
<dbReference type="OrthoDB" id="2410195at2759"/>
<dbReference type="EMBL" id="MU005570">
    <property type="protein sequence ID" value="KAF2691146.1"/>
    <property type="molecule type" value="Genomic_DNA"/>
</dbReference>
<protein>
    <recommendedName>
        <fullName evidence="3">S-adenosyl-L-methionine-dependent methyltransferase</fullName>
    </recommendedName>
</protein>
<sequence length="407" mass="43319">MDSTHGNDLVGAAQLLADQCRDAARSGRGLSDTTSIRAAIDRVQSLLFQLEPTAFLQHIASQSQLLACLQWLGEFQVLAYLPLGADGGLPIKDVAELADVPETHLCRVVRLMAMTGFLREPQPGFVAHTTLSASFVRRPAQLDAAMFLAETVAPSALHMAAATRRQEEFAVDWGSKRVQRQWPSFLSAVGGADDTDILAQMDWESMVQGDGPPGCVVDVGGPLPRKGGAAGASAAIFALAESHPTLRFVVQTDLPTAPAPMPATCNNNLAVYQRAQGTPQTITDAAVYLLRLSTSVCTPVRTRIVSELRAHLGVLQANRAALLILTSPLLPEPGAVPPHVERLARLRDLSLLQLVGAGNLTLQELVDLVDSIHDGNGGLVVVKKLHAPNSAVVGLGIRYQTIMRLTG</sequence>
<evidence type="ECO:0000313" key="2">
    <source>
        <dbReference type="Proteomes" id="UP000799291"/>
    </source>
</evidence>
<dbReference type="PANTHER" id="PTHR43712:SF15">
    <property type="entry name" value="MONODICTYPHENONE CLUSTER TRANSCRIPTIONAL COACTIVATOR MDPA"/>
    <property type="match status" value="1"/>
</dbReference>
<dbReference type="InterPro" id="IPR036388">
    <property type="entry name" value="WH-like_DNA-bd_sf"/>
</dbReference>
<organism evidence="1 2">
    <name type="scientific">Lentithecium fluviatile CBS 122367</name>
    <dbReference type="NCBI Taxonomy" id="1168545"/>
    <lineage>
        <taxon>Eukaryota</taxon>
        <taxon>Fungi</taxon>
        <taxon>Dikarya</taxon>
        <taxon>Ascomycota</taxon>
        <taxon>Pezizomycotina</taxon>
        <taxon>Dothideomycetes</taxon>
        <taxon>Pleosporomycetidae</taxon>
        <taxon>Pleosporales</taxon>
        <taxon>Massarineae</taxon>
        <taxon>Lentitheciaceae</taxon>
        <taxon>Lentithecium</taxon>
    </lineage>
</organism>
<reference evidence="1" key="1">
    <citation type="journal article" date="2020" name="Stud. Mycol.">
        <title>101 Dothideomycetes genomes: a test case for predicting lifestyles and emergence of pathogens.</title>
        <authorList>
            <person name="Haridas S."/>
            <person name="Albert R."/>
            <person name="Binder M."/>
            <person name="Bloem J."/>
            <person name="Labutti K."/>
            <person name="Salamov A."/>
            <person name="Andreopoulos B."/>
            <person name="Baker S."/>
            <person name="Barry K."/>
            <person name="Bills G."/>
            <person name="Bluhm B."/>
            <person name="Cannon C."/>
            <person name="Castanera R."/>
            <person name="Culley D."/>
            <person name="Daum C."/>
            <person name="Ezra D."/>
            <person name="Gonzalez J."/>
            <person name="Henrissat B."/>
            <person name="Kuo A."/>
            <person name="Liang C."/>
            <person name="Lipzen A."/>
            <person name="Lutzoni F."/>
            <person name="Magnuson J."/>
            <person name="Mondo S."/>
            <person name="Nolan M."/>
            <person name="Ohm R."/>
            <person name="Pangilinan J."/>
            <person name="Park H.-J."/>
            <person name="Ramirez L."/>
            <person name="Alfaro M."/>
            <person name="Sun H."/>
            <person name="Tritt A."/>
            <person name="Yoshinaga Y."/>
            <person name="Zwiers L.-H."/>
            <person name="Turgeon B."/>
            <person name="Goodwin S."/>
            <person name="Spatafora J."/>
            <person name="Crous P."/>
            <person name="Grigoriev I."/>
        </authorList>
    </citation>
    <scope>NUCLEOTIDE SEQUENCE</scope>
    <source>
        <strain evidence="1">CBS 122367</strain>
    </source>
</reference>
<dbReference type="SUPFAM" id="SSF46785">
    <property type="entry name" value="Winged helix' DNA-binding domain"/>
    <property type="match status" value="1"/>
</dbReference>
<dbReference type="InterPro" id="IPR036390">
    <property type="entry name" value="WH_DNA-bd_sf"/>
</dbReference>
<dbReference type="AlphaFoldDB" id="A0A6G1JKY4"/>
<accession>A0A6G1JKY4</accession>
<evidence type="ECO:0000313" key="1">
    <source>
        <dbReference type="EMBL" id="KAF2691146.1"/>
    </source>
</evidence>
<keyword evidence="2" id="KW-1185">Reference proteome</keyword>
<dbReference type="Proteomes" id="UP000799291">
    <property type="component" value="Unassembled WGS sequence"/>
</dbReference>